<dbReference type="InterPro" id="IPR023149">
    <property type="entry name" value="Trans_acon_MeTrfase_C"/>
</dbReference>
<dbReference type="Gene3D" id="1.10.150.290">
    <property type="entry name" value="S-adenosyl-L-methionine-dependent methyltransferases"/>
    <property type="match status" value="1"/>
</dbReference>
<dbReference type="InterPro" id="IPR029063">
    <property type="entry name" value="SAM-dependent_MTases_sf"/>
</dbReference>
<feature type="domain" description="Methyltransferase" evidence="3">
    <location>
        <begin position="35"/>
        <end position="126"/>
    </location>
</feature>
<dbReference type="PANTHER" id="PTHR43861">
    <property type="entry name" value="TRANS-ACONITATE 2-METHYLTRANSFERASE-RELATED"/>
    <property type="match status" value="1"/>
</dbReference>
<dbReference type="CDD" id="cd02440">
    <property type="entry name" value="AdoMet_MTases"/>
    <property type="match status" value="1"/>
</dbReference>
<evidence type="ECO:0000259" key="3">
    <source>
        <dbReference type="Pfam" id="PF13649"/>
    </source>
</evidence>
<proteinExistence type="predicted"/>
<organism evidence="4 5">
    <name type="scientific">Massiliimalia timonensis</name>
    <dbReference type="NCBI Taxonomy" id="1987501"/>
    <lineage>
        <taxon>Bacteria</taxon>
        <taxon>Bacillati</taxon>
        <taxon>Bacillota</taxon>
        <taxon>Clostridia</taxon>
        <taxon>Eubacteriales</taxon>
        <taxon>Oscillospiraceae</taxon>
        <taxon>Massiliimalia</taxon>
    </lineage>
</organism>
<evidence type="ECO:0000313" key="4">
    <source>
        <dbReference type="EMBL" id="MBC8610371.1"/>
    </source>
</evidence>
<dbReference type="SUPFAM" id="SSF53335">
    <property type="entry name" value="S-adenosyl-L-methionine-dependent methyltransferases"/>
    <property type="match status" value="1"/>
</dbReference>
<gene>
    <name evidence="4" type="ORF">H8702_04440</name>
</gene>
<keyword evidence="5" id="KW-1185">Reference proteome</keyword>
<reference evidence="4" key="1">
    <citation type="submission" date="2020-08" db="EMBL/GenBank/DDBJ databases">
        <title>Genome public.</title>
        <authorList>
            <person name="Liu C."/>
            <person name="Sun Q."/>
        </authorList>
    </citation>
    <scope>NUCLEOTIDE SEQUENCE</scope>
    <source>
        <strain evidence="4">NSJ-15</strain>
    </source>
</reference>
<dbReference type="EMBL" id="JACRTL010000002">
    <property type="protein sequence ID" value="MBC8610371.1"/>
    <property type="molecule type" value="Genomic_DNA"/>
</dbReference>
<comment type="caution">
    <text evidence="4">The sequence shown here is derived from an EMBL/GenBank/DDBJ whole genome shotgun (WGS) entry which is preliminary data.</text>
</comment>
<evidence type="ECO:0000313" key="5">
    <source>
        <dbReference type="Proteomes" id="UP000632659"/>
    </source>
</evidence>
<dbReference type="InterPro" id="IPR041698">
    <property type="entry name" value="Methyltransf_25"/>
</dbReference>
<dbReference type="AlphaFoldDB" id="A0A8J6NZY2"/>
<keyword evidence="1 4" id="KW-0489">Methyltransferase</keyword>
<dbReference type="GO" id="GO:0030798">
    <property type="term" value="F:trans-aconitate 2-methyltransferase activity"/>
    <property type="evidence" value="ECO:0007669"/>
    <property type="project" value="InterPro"/>
</dbReference>
<protein>
    <submittedName>
        <fullName evidence="4">Methyltransferase domain-containing protein</fullName>
    </submittedName>
</protein>
<dbReference type="Pfam" id="PF13649">
    <property type="entry name" value="Methyltransf_25"/>
    <property type="match status" value="1"/>
</dbReference>
<dbReference type="GO" id="GO:0032259">
    <property type="term" value="P:methylation"/>
    <property type="evidence" value="ECO:0007669"/>
    <property type="project" value="UniProtKB-KW"/>
</dbReference>
<dbReference type="RefSeq" id="WP_187536299.1">
    <property type="nucleotide sequence ID" value="NZ_JACRTL010000002.1"/>
</dbReference>
<dbReference type="PANTHER" id="PTHR43861:SF1">
    <property type="entry name" value="TRANS-ACONITATE 2-METHYLTRANSFERASE"/>
    <property type="match status" value="1"/>
</dbReference>
<evidence type="ECO:0000256" key="2">
    <source>
        <dbReference type="ARBA" id="ARBA00022679"/>
    </source>
</evidence>
<keyword evidence="2" id="KW-0808">Transferase</keyword>
<accession>A0A8J6NZY2</accession>
<sequence length="257" mass="29395">MSDWSSSQYLKFKSQRTQPAIDLANRITASSPSNILDVGCGPGNSSQVLKQRFPNASVLGIDSSEDMIRSASQTYHDIEFRLCDAQTELSGLHRTFDVVFSNACLQWIPDHPRLIPSLMEQLVPGGCLAVQIPMNEHEPIHQIIQRIASSPEWKPRFPNPRIFYTLSPGGYFDLLSKLTRQFDLWQTTYFHIMSSHQDILEWYRGTGLRPYLSVLSQPDQAAFESQILKELQAAYPKQENGEIIFHFPRFFFLAVKE</sequence>
<name>A0A8J6NZY2_9FIRM</name>
<evidence type="ECO:0000256" key="1">
    <source>
        <dbReference type="ARBA" id="ARBA00022603"/>
    </source>
</evidence>
<dbReference type="Gene3D" id="3.40.50.150">
    <property type="entry name" value="Vaccinia Virus protein VP39"/>
    <property type="match status" value="1"/>
</dbReference>
<dbReference type="Proteomes" id="UP000632659">
    <property type="component" value="Unassembled WGS sequence"/>
</dbReference>